<dbReference type="eggNOG" id="ENOG5030VPQ">
    <property type="taxonomic scope" value="Bacteria"/>
</dbReference>
<gene>
    <name evidence="1" type="ORF">ALO_12199</name>
</gene>
<reference evidence="1 2" key="1">
    <citation type="journal article" date="2011" name="EMBO J.">
        <title>Structural diversity of bacterial flagellar motors.</title>
        <authorList>
            <person name="Chen S."/>
            <person name="Beeby M."/>
            <person name="Murphy G.E."/>
            <person name="Leadbetter J.R."/>
            <person name="Hendrixson D.R."/>
            <person name="Briegel A."/>
            <person name="Li Z."/>
            <person name="Shi J."/>
            <person name="Tocheva E.I."/>
            <person name="Muller A."/>
            <person name="Dobro M.J."/>
            <person name="Jensen G.J."/>
        </authorList>
    </citation>
    <scope>NUCLEOTIDE SEQUENCE [LARGE SCALE GENOMIC DNA]</scope>
    <source>
        <strain evidence="1 2">DSM 6540</strain>
    </source>
</reference>
<evidence type="ECO:0000313" key="1">
    <source>
        <dbReference type="EMBL" id="EGO63606.1"/>
    </source>
</evidence>
<evidence type="ECO:0000313" key="2">
    <source>
        <dbReference type="Proteomes" id="UP000003240"/>
    </source>
</evidence>
<dbReference type="OrthoDB" id="2181438at2"/>
<dbReference type="InterPro" id="IPR016630">
    <property type="entry name" value="UCP015278"/>
</dbReference>
<proteinExistence type="predicted"/>
<dbReference type="Proteomes" id="UP000003240">
    <property type="component" value="Unassembled WGS sequence"/>
</dbReference>
<dbReference type="EMBL" id="AFGF01000105">
    <property type="protein sequence ID" value="EGO63606.1"/>
    <property type="molecule type" value="Genomic_DNA"/>
</dbReference>
<keyword evidence="2" id="KW-1185">Reference proteome</keyword>
<dbReference type="Pfam" id="PF10004">
    <property type="entry name" value="DUF2247"/>
    <property type="match status" value="1"/>
</dbReference>
<evidence type="ECO:0008006" key="3">
    <source>
        <dbReference type="Google" id="ProtNLM"/>
    </source>
</evidence>
<dbReference type="AlphaFoldDB" id="F7NK27"/>
<accession>F7NK27</accession>
<protein>
    <recommendedName>
        <fullName evidence="3">DUF2247 domain-containing protein</fullName>
    </recommendedName>
</protein>
<sequence>MIKILELMQSTKLKVNWTTILVGWKGFGKFSRQFSSKDVIDYAVEVASNDDKQPEETWELAGLNNSESENITGLLERLSQKEEHKEQDEFRKWRAILTKQLLTKLPNDYLEGLIAITDFWDKFQFPDDSPHIVQGRNNEISPTEYYSQENYLKLIEAHKRWVDDEISKLV</sequence>
<comment type="caution">
    <text evidence="1">The sequence shown here is derived from an EMBL/GenBank/DDBJ whole genome shotgun (WGS) entry which is preliminary data.</text>
</comment>
<name>F7NK27_9FIRM</name>
<dbReference type="RefSeq" id="WP_004096005.1">
    <property type="nucleotide sequence ID" value="NZ_AFGF01000105.1"/>
</dbReference>
<organism evidence="1 2">
    <name type="scientific">Acetonema longum DSM 6540</name>
    <dbReference type="NCBI Taxonomy" id="1009370"/>
    <lineage>
        <taxon>Bacteria</taxon>
        <taxon>Bacillati</taxon>
        <taxon>Bacillota</taxon>
        <taxon>Negativicutes</taxon>
        <taxon>Acetonemataceae</taxon>
        <taxon>Acetonema</taxon>
    </lineage>
</organism>